<feature type="transmembrane region" description="Helical" evidence="6">
    <location>
        <begin position="79"/>
        <end position="99"/>
    </location>
</feature>
<evidence type="ECO:0000313" key="7">
    <source>
        <dbReference type="EMBL" id="QHL91323.1"/>
    </source>
</evidence>
<evidence type="ECO:0000256" key="3">
    <source>
        <dbReference type="ARBA" id="ARBA00022692"/>
    </source>
</evidence>
<dbReference type="EMBL" id="CP047895">
    <property type="protein sequence ID" value="QHL91323.1"/>
    <property type="molecule type" value="Genomic_DNA"/>
</dbReference>
<dbReference type="AlphaFoldDB" id="A0A7Z2NWW0"/>
<evidence type="ECO:0000256" key="5">
    <source>
        <dbReference type="ARBA" id="ARBA00023136"/>
    </source>
</evidence>
<feature type="transmembrane region" description="Helical" evidence="6">
    <location>
        <begin position="105"/>
        <end position="125"/>
    </location>
</feature>
<dbReference type="Gene3D" id="1.20.1260.100">
    <property type="entry name" value="TspO/MBR protein"/>
    <property type="match status" value="1"/>
</dbReference>
<dbReference type="InterPro" id="IPR038330">
    <property type="entry name" value="TspO/MBR-related_sf"/>
</dbReference>
<sequence length="160" mass="17917">MNRPWIMPFMLAGLAALAVAVMGMTITDLGPWYRSLAQPGWAPPDPVYGIVWTTIYALAAIASVLAWNVVHTRRDAETLIGLFAFNGFLNILWSLIFFRMQRPDWALAELIVFWGSIAALILFCVRRSRVAGLLLVPYLVWVTIAGLLNWEIVRLNGPFG</sequence>
<dbReference type="PANTHER" id="PTHR10057:SF0">
    <property type="entry name" value="TRANSLOCATOR PROTEIN"/>
    <property type="match status" value="1"/>
</dbReference>
<evidence type="ECO:0000313" key="8">
    <source>
        <dbReference type="Proteomes" id="UP000464468"/>
    </source>
</evidence>
<proteinExistence type="inferred from homology"/>
<dbReference type="CDD" id="cd15904">
    <property type="entry name" value="TSPO_MBR"/>
    <property type="match status" value="1"/>
</dbReference>
<protein>
    <submittedName>
        <fullName evidence="7">Tryptophan-rich sensory protein</fullName>
    </submittedName>
</protein>
<dbReference type="InterPro" id="IPR004307">
    <property type="entry name" value="TspO_MBR"/>
</dbReference>
<dbReference type="Proteomes" id="UP000464468">
    <property type="component" value="Chromosome"/>
</dbReference>
<comment type="subcellular location">
    <subcellularLocation>
        <location evidence="1">Membrane</location>
        <topology evidence="1">Multi-pass membrane protein</topology>
    </subcellularLocation>
</comment>
<feature type="transmembrane region" description="Helical" evidence="6">
    <location>
        <begin position="132"/>
        <end position="150"/>
    </location>
</feature>
<evidence type="ECO:0000256" key="2">
    <source>
        <dbReference type="ARBA" id="ARBA00007524"/>
    </source>
</evidence>
<feature type="transmembrane region" description="Helical" evidence="6">
    <location>
        <begin position="47"/>
        <end position="67"/>
    </location>
</feature>
<dbReference type="KEGG" id="schy:GVO57_11490"/>
<keyword evidence="8" id="KW-1185">Reference proteome</keyword>
<keyword evidence="3 6" id="KW-0812">Transmembrane</keyword>
<dbReference type="PIRSF" id="PIRSF005859">
    <property type="entry name" value="PBR"/>
    <property type="match status" value="1"/>
</dbReference>
<evidence type="ECO:0000256" key="6">
    <source>
        <dbReference type="SAM" id="Phobius"/>
    </source>
</evidence>
<dbReference type="PANTHER" id="PTHR10057">
    <property type="entry name" value="PERIPHERAL-TYPE BENZODIAZEPINE RECEPTOR"/>
    <property type="match status" value="1"/>
</dbReference>
<comment type="similarity">
    <text evidence="2">Belongs to the TspO/BZRP family.</text>
</comment>
<keyword evidence="5 6" id="KW-0472">Membrane</keyword>
<dbReference type="FunFam" id="1.20.1260.100:FF:000001">
    <property type="entry name" value="translocator protein 2"/>
    <property type="match status" value="1"/>
</dbReference>
<gene>
    <name evidence="7" type="ORF">GVO57_11490</name>
</gene>
<dbReference type="GO" id="GO:0033013">
    <property type="term" value="P:tetrapyrrole metabolic process"/>
    <property type="evidence" value="ECO:0007669"/>
    <property type="project" value="UniProtKB-ARBA"/>
</dbReference>
<dbReference type="Pfam" id="PF03073">
    <property type="entry name" value="TspO_MBR"/>
    <property type="match status" value="1"/>
</dbReference>
<name>A0A7Z2NWW0_9SPHN</name>
<reference evidence="7 8" key="1">
    <citation type="submission" date="2020-01" db="EMBL/GenBank/DDBJ databases">
        <title>Sphingomonas sp. C33 whole genome sequece.</title>
        <authorList>
            <person name="Park C."/>
        </authorList>
    </citation>
    <scope>NUCLEOTIDE SEQUENCE [LARGE SCALE GENOMIC DNA]</scope>
    <source>
        <strain evidence="7 8">C33</strain>
    </source>
</reference>
<evidence type="ECO:0000256" key="1">
    <source>
        <dbReference type="ARBA" id="ARBA00004141"/>
    </source>
</evidence>
<evidence type="ECO:0000256" key="4">
    <source>
        <dbReference type="ARBA" id="ARBA00022989"/>
    </source>
</evidence>
<keyword evidence="4 6" id="KW-1133">Transmembrane helix</keyword>
<accession>A0A7Z2NWW0</accession>
<dbReference type="GO" id="GO:0016020">
    <property type="term" value="C:membrane"/>
    <property type="evidence" value="ECO:0007669"/>
    <property type="project" value="UniProtKB-SubCell"/>
</dbReference>
<organism evidence="7 8">
    <name type="scientific">Sphingomonas changnyeongensis</name>
    <dbReference type="NCBI Taxonomy" id="2698679"/>
    <lineage>
        <taxon>Bacteria</taxon>
        <taxon>Pseudomonadati</taxon>
        <taxon>Pseudomonadota</taxon>
        <taxon>Alphaproteobacteria</taxon>
        <taxon>Sphingomonadales</taxon>
        <taxon>Sphingomonadaceae</taxon>
        <taxon>Sphingomonas</taxon>
    </lineage>
</organism>